<sequence length="297" mass="34483">MKKILCIVLVICFSVSLSACGNKASSEFKDFDTSLNDVKNKGNEVEKVIDDIHLKRLDDLSKTDMTDENKKEFNNLQNRLNSQLVPKMDEYEKAAKQLPTESKETKELKSSYLDVVKQKKSAINELTSFVDLYNQSIKANEDILDYTKLFEKNRSQVEKNMKKANNAGETADVNNFKHKLEQNNKDLRQTAENALESSDSNKVKHAINEEIMPLITTEIKDLNKAEIKDGYVNDARKNAIEMYYSLQNYYETREETIENSEKLKHIDYDKLPQEGKDIEQFDKTFDKRYSELKHSYN</sequence>
<keyword evidence="1" id="KW-0175">Coiled coil</keyword>
<dbReference type="EMBL" id="CP133006">
    <property type="protein sequence ID" value="WZG10091.1"/>
    <property type="molecule type" value="Genomic_DNA"/>
</dbReference>
<feature type="signal peptide" evidence="2">
    <location>
        <begin position="1"/>
        <end position="19"/>
    </location>
</feature>
<feature type="coiled-coil region" evidence="1">
    <location>
        <begin position="147"/>
        <end position="197"/>
    </location>
</feature>
<keyword evidence="2" id="KW-0732">Signal</keyword>
<reference evidence="3 4" key="1">
    <citation type="journal article" date="2024" name="ISME J.">
        <title>Staphylococcus epidermidis bacteriocin A37 kills natural competitors with a unique mechanism of action.</title>
        <authorList>
            <person name="Puls J.S."/>
            <person name="Winnerling B."/>
            <person name="Power J.J."/>
            <person name="Kruger A.M."/>
            <person name="Brajtenbach D."/>
            <person name="Johnson M."/>
            <person name="Bilici K."/>
            <person name="Camus L."/>
            <person name="Fliesswasser T."/>
            <person name="Schneider T."/>
            <person name="Sahl H.G."/>
            <person name="Ghosal D."/>
            <person name="Kubitscheck U."/>
            <person name="Heilbronner S."/>
            <person name="Grein F."/>
        </authorList>
    </citation>
    <scope>NUCLEOTIDE SEQUENCE [LARGE SCALE GENOMIC DNA]</scope>
    <source>
        <strain evidence="3 4">SCK7</strain>
    </source>
</reference>
<feature type="chain" id="PRO_5046763962" evidence="2">
    <location>
        <begin position="20"/>
        <end position="297"/>
    </location>
</feature>
<proteinExistence type="predicted"/>
<dbReference type="PROSITE" id="PS51257">
    <property type="entry name" value="PROKAR_LIPOPROTEIN"/>
    <property type="match status" value="1"/>
</dbReference>
<keyword evidence="3" id="KW-0449">Lipoprotein</keyword>
<protein>
    <submittedName>
        <fullName evidence="3">EMYY motif lipoprotein</fullName>
    </submittedName>
</protein>
<evidence type="ECO:0000256" key="1">
    <source>
        <dbReference type="SAM" id="Coils"/>
    </source>
</evidence>
<dbReference type="InterPro" id="IPR048013">
    <property type="entry name" value="EMYY_lipop"/>
</dbReference>
<organism evidence="3 4">
    <name type="scientific">Staphylococcus casei</name>
    <dbReference type="NCBI Taxonomy" id="201828"/>
    <lineage>
        <taxon>Bacteria</taxon>
        <taxon>Bacillati</taxon>
        <taxon>Bacillota</taxon>
        <taxon>Bacilli</taxon>
        <taxon>Bacillales</taxon>
        <taxon>Staphylococcaceae</taxon>
        <taxon>Staphylococcus</taxon>
    </lineage>
</organism>
<dbReference type="NCBIfam" id="NF033194">
    <property type="entry name" value="lipo_EMYY"/>
    <property type="match status" value="1"/>
</dbReference>
<keyword evidence="4" id="KW-1185">Reference proteome</keyword>
<accession>A0ABZ2WDG8</accession>
<evidence type="ECO:0000313" key="3">
    <source>
        <dbReference type="EMBL" id="WZG10091.1"/>
    </source>
</evidence>
<gene>
    <name evidence="3" type="ORF">SHJJP9002_002071</name>
</gene>
<name>A0ABZ2WDG8_9STAP</name>
<dbReference type="RefSeq" id="WP_341636503.1">
    <property type="nucleotide sequence ID" value="NZ_CP133006.1"/>
</dbReference>
<dbReference type="Proteomes" id="UP001468345">
    <property type="component" value="Chromosome"/>
</dbReference>
<evidence type="ECO:0000256" key="2">
    <source>
        <dbReference type="SAM" id="SignalP"/>
    </source>
</evidence>
<evidence type="ECO:0000313" key="4">
    <source>
        <dbReference type="Proteomes" id="UP001468345"/>
    </source>
</evidence>